<dbReference type="OrthoDB" id="4427368at2"/>
<dbReference type="Proteomes" id="UP000254467">
    <property type="component" value="Unassembled WGS sequence"/>
</dbReference>
<evidence type="ECO:0000256" key="1">
    <source>
        <dbReference type="SAM" id="Phobius"/>
    </source>
</evidence>
<keyword evidence="1" id="KW-0472">Membrane</keyword>
<dbReference type="EMBL" id="UFXQ01000001">
    <property type="protein sequence ID" value="STC67918.1"/>
    <property type="molecule type" value="Genomic_DNA"/>
</dbReference>
<evidence type="ECO:0000313" key="2">
    <source>
        <dbReference type="EMBL" id="STC67918.1"/>
    </source>
</evidence>
<keyword evidence="1" id="KW-1133">Transmembrane helix</keyword>
<dbReference type="STRING" id="35756.GCA_001044155_02721"/>
<keyword evidence="3" id="KW-1185">Reference proteome</keyword>
<dbReference type="AlphaFoldDB" id="A0A376CJR1"/>
<reference evidence="2 3" key="1">
    <citation type="submission" date="2018-06" db="EMBL/GenBank/DDBJ databases">
        <authorList>
            <consortium name="Pathogen Informatics"/>
            <person name="Doyle S."/>
        </authorList>
    </citation>
    <scope>NUCLEOTIDE SEQUENCE [LARGE SCALE GENOMIC DNA]</scope>
    <source>
        <strain evidence="2 3">NCTC11862</strain>
    </source>
</reference>
<feature type="transmembrane region" description="Helical" evidence="1">
    <location>
        <begin position="12"/>
        <end position="44"/>
    </location>
</feature>
<protein>
    <submittedName>
        <fullName evidence="2">Uncharacterized protein</fullName>
    </submittedName>
</protein>
<keyword evidence="1" id="KW-0812">Transmembrane</keyword>
<organism evidence="2 3">
    <name type="scientific">Corynebacterium pilosum</name>
    <dbReference type="NCBI Taxonomy" id="35756"/>
    <lineage>
        <taxon>Bacteria</taxon>
        <taxon>Bacillati</taxon>
        <taxon>Actinomycetota</taxon>
        <taxon>Actinomycetes</taxon>
        <taxon>Mycobacteriales</taxon>
        <taxon>Corynebacteriaceae</taxon>
        <taxon>Corynebacterium</taxon>
    </lineage>
</organism>
<dbReference type="RefSeq" id="WP_018581179.1">
    <property type="nucleotide sequence ID" value="NZ_LDYD01000009.1"/>
</dbReference>
<proteinExistence type="predicted"/>
<name>A0A376CJR1_9CORY</name>
<accession>A0A376CJR1</accession>
<evidence type="ECO:0000313" key="3">
    <source>
        <dbReference type="Proteomes" id="UP000254467"/>
    </source>
</evidence>
<sequence>MGPGDSRRGLTSIIALAALVLVISRFNLAITVMVIIAVAIWFFWPRRDTPEVASLRTSLAISRADITDTLDAYDTFLHGTDTESIADRTLYYPALAQPNADEPAIEEFQLRASSARRFVSRIDAHLADPSLTRATLERLLAVTDERAAELAMSWHDARRAARRLGPGNK</sequence>
<gene>
    <name evidence="2" type="ORF">NCTC11862_00001</name>
</gene>